<sequence length="305" mass="35160">MTIADRFFFLTLSLYFCLLLATTSGFSQSETFQPYILLGETGKNFDGTEEAIIQKFFMNDVEILGRYRPVDDSGRYMFIITTKHLKKAARNGGDYGLFIGVLHLALDLKGDMVYLSVPNIDYWGNLYLRDDFAKVGKAVGEFKTDLPRLLPQLRGRFMRPFGASEPLTSEKLKTYRHSRRYPTRDEMIELGQFEQHVDAVKFVEESLESSKGLGKLYRFDIMRKDATLFGVQIPQESEIAEILDRDERKRTPFYPWQIAIVEGRIFTPAPLFRIPAGFPDLTRRQVSKLKKLAKHIENSVLELGR</sequence>
<organism evidence="1">
    <name type="scientific">uncultured bacterium 122006-I05</name>
    <dbReference type="NCBI Taxonomy" id="1343837"/>
    <lineage>
        <taxon>Bacteria</taxon>
        <taxon>environmental samples</taxon>
    </lineage>
</organism>
<proteinExistence type="predicted"/>
<accession>S4W5R5</accession>
<protein>
    <submittedName>
        <fullName evidence="1">Uncharacterized protein</fullName>
    </submittedName>
</protein>
<dbReference type="EMBL" id="KF170422">
    <property type="protein sequence ID" value="AGO88016.1"/>
    <property type="molecule type" value="Genomic_DNA"/>
</dbReference>
<reference evidence="1" key="1">
    <citation type="journal article" date="2014" name="ISME J.">
        <title>Genomic properties of Marine Group A bacteria indicate a role in the marine sulfur cycle.</title>
        <authorList>
            <person name="Wright J.J."/>
            <person name="Mewis K."/>
            <person name="Hanson N.W."/>
            <person name="Konwar K.M."/>
            <person name="Maas K.R."/>
            <person name="Hallam S.J."/>
        </authorList>
    </citation>
    <scope>NUCLEOTIDE SEQUENCE</scope>
</reference>
<evidence type="ECO:0000313" key="1">
    <source>
        <dbReference type="EMBL" id="AGO88016.1"/>
    </source>
</evidence>
<dbReference type="AlphaFoldDB" id="S4W5R5"/>
<name>S4W5R5_9BACT</name>